<dbReference type="AlphaFoldDB" id="A0A239B516"/>
<protein>
    <submittedName>
        <fullName evidence="1">Uncharacterized protein</fullName>
    </submittedName>
</protein>
<organism evidence="1 2">
    <name type="scientific">Anaerovirgula multivorans</name>
    <dbReference type="NCBI Taxonomy" id="312168"/>
    <lineage>
        <taxon>Bacteria</taxon>
        <taxon>Bacillati</taxon>
        <taxon>Bacillota</taxon>
        <taxon>Clostridia</taxon>
        <taxon>Peptostreptococcales</taxon>
        <taxon>Natronincolaceae</taxon>
        <taxon>Anaerovirgula</taxon>
    </lineage>
</organism>
<dbReference type="OrthoDB" id="2086169at2"/>
<dbReference type="RefSeq" id="WP_089281529.1">
    <property type="nucleotide sequence ID" value="NZ_FZOJ01000003.1"/>
</dbReference>
<evidence type="ECO:0000313" key="2">
    <source>
        <dbReference type="Proteomes" id="UP000198304"/>
    </source>
</evidence>
<reference evidence="1 2" key="1">
    <citation type="submission" date="2017-06" db="EMBL/GenBank/DDBJ databases">
        <authorList>
            <person name="Kim H.J."/>
            <person name="Triplett B.A."/>
        </authorList>
    </citation>
    <scope>NUCLEOTIDE SEQUENCE [LARGE SCALE GENOMIC DNA]</scope>
    <source>
        <strain evidence="1 2">SCA</strain>
    </source>
</reference>
<accession>A0A239B516</accession>
<evidence type="ECO:0000313" key="1">
    <source>
        <dbReference type="EMBL" id="SNS03026.1"/>
    </source>
</evidence>
<keyword evidence="2" id="KW-1185">Reference proteome</keyword>
<gene>
    <name evidence="1" type="ORF">SAMN05446037_100312</name>
</gene>
<dbReference type="Proteomes" id="UP000198304">
    <property type="component" value="Unassembled WGS sequence"/>
</dbReference>
<sequence>MNKGTHYKKEDLRDIEFDLKDLSIQFISLLQKYKDQGIIDDEQYQQHAKTKLNFLQYLKNKKES</sequence>
<name>A0A239B516_9FIRM</name>
<dbReference type="EMBL" id="FZOJ01000003">
    <property type="protein sequence ID" value="SNS03026.1"/>
    <property type="molecule type" value="Genomic_DNA"/>
</dbReference>
<proteinExistence type="predicted"/>